<dbReference type="EMBL" id="JACRSU010000006">
    <property type="protein sequence ID" value="MBC8541820.1"/>
    <property type="molecule type" value="Genomic_DNA"/>
</dbReference>
<organism evidence="1 2">
    <name type="scientific">Congzhengia minquanensis</name>
    <dbReference type="NCBI Taxonomy" id="2763657"/>
    <lineage>
        <taxon>Bacteria</taxon>
        <taxon>Bacillati</taxon>
        <taxon>Bacillota</taxon>
        <taxon>Clostridia</taxon>
        <taxon>Eubacteriales</taxon>
        <taxon>Oscillospiraceae</taxon>
        <taxon>Congzhengia</taxon>
    </lineage>
</organism>
<dbReference type="Pfam" id="PF07374">
    <property type="entry name" value="DUF1492"/>
    <property type="match status" value="1"/>
</dbReference>
<sequence length="150" mass="17296">MDTKEWLERAWKIDNEIDALSDELVSAKERVLSVTAQCAGVKVQTSKTNRSDEAVLKYIEYKNRLSKRLDELYAVKSEIADVISKVGDATLRTLLELRYLRYFTWEQIAEKMDMSAYWIRTSLHAKALGKICVGTCLQLRQNPCYGVKRV</sequence>
<protein>
    <submittedName>
        <fullName evidence="1">DUF1492 domain-containing protein</fullName>
    </submittedName>
</protein>
<gene>
    <name evidence="1" type="ORF">H8698_12600</name>
</gene>
<comment type="caution">
    <text evidence="1">The sequence shown here is derived from an EMBL/GenBank/DDBJ whole genome shotgun (WGS) entry which is preliminary data.</text>
</comment>
<dbReference type="RefSeq" id="WP_249313806.1">
    <property type="nucleotide sequence ID" value="NZ_JACRSU010000006.1"/>
</dbReference>
<evidence type="ECO:0000313" key="1">
    <source>
        <dbReference type="EMBL" id="MBC8541820.1"/>
    </source>
</evidence>
<name>A0A926I041_9FIRM</name>
<dbReference type="AlphaFoldDB" id="A0A926I041"/>
<reference evidence="1" key="1">
    <citation type="submission" date="2020-08" db="EMBL/GenBank/DDBJ databases">
        <title>Genome public.</title>
        <authorList>
            <person name="Liu C."/>
            <person name="Sun Q."/>
        </authorList>
    </citation>
    <scope>NUCLEOTIDE SEQUENCE</scope>
    <source>
        <strain evidence="1">H8</strain>
    </source>
</reference>
<keyword evidence="2" id="KW-1185">Reference proteome</keyword>
<evidence type="ECO:0000313" key="2">
    <source>
        <dbReference type="Proteomes" id="UP000611762"/>
    </source>
</evidence>
<proteinExistence type="predicted"/>
<dbReference type="Proteomes" id="UP000611762">
    <property type="component" value="Unassembled WGS sequence"/>
</dbReference>
<dbReference type="InterPro" id="IPR010861">
    <property type="entry name" value="DUF1492"/>
</dbReference>
<accession>A0A926I041</accession>